<sequence length="55" mass="6211">MLTISNNPTRKGLSVFRPNVIKFLGFNPGACPWVEAKKYFSKSLMSISSEYTLQI</sequence>
<dbReference type="EMBL" id="JAJEQN010000069">
    <property type="protein sequence ID" value="MCC2223071.1"/>
    <property type="molecule type" value="Genomic_DNA"/>
</dbReference>
<accession>A0AAE3E8H9</accession>
<evidence type="ECO:0000313" key="2">
    <source>
        <dbReference type="Proteomes" id="UP001198200"/>
    </source>
</evidence>
<evidence type="ECO:0000313" key="1">
    <source>
        <dbReference type="EMBL" id="MCC2223071.1"/>
    </source>
</evidence>
<comment type="caution">
    <text evidence="1">The sequence shown here is derived from an EMBL/GenBank/DDBJ whole genome shotgun (WGS) entry which is preliminary data.</text>
</comment>
<protein>
    <submittedName>
        <fullName evidence="1">Uncharacterized protein</fullName>
    </submittedName>
</protein>
<name>A0AAE3E8H9_9FIRM</name>
<dbReference type="Proteomes" id="UP001198200">
    <property type="component" value="Unassembled WGS sequence"/>
</dbReference>
<proteinExistence type="predicted"/>
<keyword evidence="2" id="KW-1185">Reference proteome</keyword>
<reference evidence="1 2" key="1">
    <citation type="submission" date="2021-10" db="EMBL/GenBank/DDBJ databases">
        <title>Anaerobic single-cell dispensing facilitates the cultivation of human gut bacteria.</title>
        <authorList>
            <person name="Afrizal A."/>
        </authorList>
    </citation>
    <scope>NUCLEOTIDE SEQUENCE [LARGE SCALE GENOMIC DNA]</scope>
    <source>
        <strain evidence="1 2">CLA-AA-H224</strain>
    </source>
</reference>
<gene>
    <name evidence="1" type="ORF">LKD48_15835</name>
</gene>
<dbReference type="AlphaFoldDB" id="A0AAE3E8H9"/>
<organism evidence="1 2">
    <name type="scientific">Anthropogastromicrobium aceti</name>
    <dbReference type="NCBI Taxonomy" id="2981768"/>
    <lineage>
        <taxon>Bacteria</taxon>
        <taxon>Bacillati</taxon>
        <taxon>Bacillota</taxon>
        <taxon>Clostridia</taxon>
        <taxon>Lachnospirales</taxon>
        <taxon>Lachnospiraceae</taxon>
        <taxon>Anthropogastromicrobium</taxon>
    </lineage>
</organism>